<reference evidence="2 3" key="1">
    <citation type="journal article" date="2017" name="Environ. Microbiol.">
        <title>Decay of the glycolytic pathway and adaptation to intranuclear parasitism within Enterocytozoonidae microsporidia.</title>
        <authorList>
            <person name="Wiredu Boakye D."/>
            <person name="Jaroenlak P."/>
            <person name="Prachumwat A."/>
            <person name="Williams T.A."/>
            <person name="Bateman K.S."/>
            <person name="Itsathitphaisarn O."/>
            <person name="Sritunyalucksana K."/>
            <person name="Paszkiewicz K.H."/>
            <person name="Moore K.A."/>
            <person name="Stentiford G.D."/>
            <person name="Williams B.A."/>
        </authorList>
    </citation>
    <scope>NUCLEOTIDE SEQUENCE [LARGE SCALE GENOMIC DNA]</scope>
    <source>
        <strain evidence="2 3">GB1</strain>
    </source>
</reference>
<evidence type="ECO:0000313" key="3">
    <source>
        <dbReference type="Proteomes" id="UP000192639"/>
    </source>
</evidence>
<keyword evidence="1" id="KW-0175">Coiled coil</keyword>
<dbReference type="OrthoDB" id="2196090at2759"/>
<accession>A0A1Y1S8M2</accession>
<feature type="coiled-coil region" evidence="1">
    <location>
        <begin position="84"/>
        <end position="251"/>
    </location>
</feature>
<organism evidence="2 3">
    <name type="scientific">Enterospora canceri</name>
    <dbReference type="NCBI Taxonomy" id="1081671"/>
    <lineage>
        <taxon>Eukaryota</taxon>
        <taxon>Fungi</taxon>
        <taxon>Fungi incertae sedis</taxon>
        <taxon>Microsporidia</taxon>
        <taxon>Enterocytozoonidae</taxon>
        <taxon>Enterospora</taxon>
    </lineage>
</organism>
<keyword evidence="3" id="KW-1185">Reference proteome</keyword>
<dbReference type="Proteomes" id="UP000192639">
    <property type="component" value="Unassembled WGS sequence"/>
</dbReference>
<dbReference type="AlphaFoldDB" id="A0A1Y1S8M2"/>
<sequence length="613" mass="72336">MVEYDKINREIQDFIGGRKSVSQNVVEPIAEKSSNLQYLLESLQQTYNEINTSLKLENKEGVRDAILKNEIRINMVNESLLETLRKSVVEKNRLLEENQRLNREKLEAEQNSQKNRFYAQKLESDVEFKVSNVAELNRIIQDQKQKMAELHVNSEKQKREVEMSRLKMEEMEQLRNRATERYSSYDKEMEMLNKLANEREEALKKLLNEKREEENRNSAAKIKVVEYERRLEMVEKKLATKEKNLAMCNSELSKMLTESKKHLAENEKNRNSAKYYEGINRNLNEQNAYLNKQLNKIIQSEKYAKEGMDLTGVFEKKKKKYRKRIKKQKVQIKKMQEDADDLRERLDDELCRVDSRDDTVRLHNKIEQLTKANREFKAKIENMAKNAEKEKERKETIPLYKTRQNEIADKFSFIKQTINSPIKSRVSGGYGYAAMKNDTATKNKVEAPYVPRYYGKQFDTDKFKDRLSQYDTVTPQQNPPVLPTEYKNEPGFLGGFDEPKHTQKNDYDFGRVGNNLDIDKLTEKLSMLHTLADKTEPKKTDIFDVDSGESIRSFHTTTTLREMMDRTDRLQKKFEKLDDQLNEVKDGNTSDNLRKQMKMYYKDINVENESDII</sequence>
<comment type="caution">
    <text evidence="2">The sequence shown here is derived from an EMBL/GenBank/DDBJ whole genome shotgun (WGS) entry which is preliminary data.</text>
</comment>
<evidence type="ECO:0000313" key="2">
    <source>
        <dbReference type="EMBL" id="ORD94821.1"/>
    </source>
</evidence>
<name>A0A1Y1S8M2_9MICR</name>
<gene>
    <name evidence="2" type="ORF">ECANGB1_2217</name>
</gene>
<evidence type="ECO:0000256" key="1">
    <source>
        <dbReference type="SAM" id="Coils"/>
    </source>
</evidence>
<protein>
    <submittedName>
        <fullName evidence="2">Uncharacterized protein</fullName>
    </submittedName>
</protein>
<dbReference type="VEuPathDB" id="MicrosporidiaDB:ECANGB1_2217"/>
<dbReference type="EMBL" id="LWDP01000008">
    <property type="protein sequence ID" value="ORD94821.1"/>
    <property type="molecule type" value="Genomic_DNA"/>
</dbReference>
<feature type="coiled-coil region" evidence="1">
    <location>
        <begin position="560"/>
        <end position="587"/>
    </location>
</feature>
<proteinExistence type="predicted"/>
<feature type="coiled-coil region" evidence="1">
    <location>
        <begin position="318"/>
        <end position="397"/>
    </location>
</feature>